<gene>
    <name evidence="2" type="ORF">GCM10009007_01870</name>
</gene>
<reference evidence="2" key="1">
    <citation type="journal article" date="2014" name="Int. J. Syst. Evol. Microbiol.">
        <title>Complete genome sequence of Corynebacterium casei LMG S-19264T (=DSM 44701T), isolated from a smear-ripened cheese.</title>
        <authorList>
            <consortium name="US DOE Joint Genome Institute (JGI-PGF)"/>
            <person name="Walter F."/>
            <person name="Albersmeier A."/>
            <person name="Kalinowski J."/>
            <person name="Ruckert C."/>
        </authorList>
    </citation>
    <scope>NUCLEOTIDE SEQUENCE</scope>
    <source>
        <strain evidence="2">KCTC 32501</strain>
    </source>
</reference>
<keyword evidence="3" id="KW-1185">Reference proteome</keyword>
<dbReference type="InterPro" id="IPR024409">
    <property type="entry name" value="DUF3833"/>
</dbReference>
<comment type="caution">
    <text evidence="2">The sequence shown here is derived from an EMBL/GenBank/DDBJ whole genome shotgun (WGS) entry which is preliminary data.</text>
</comment>
<evidence type="ECO:0000313" key="2">
    <source>
        <dbReference type="EMBL" id="GHA65040.1"/>
    </source>
</evidence>
<sequence length="177" mass="19726">MYTALKVLFLTASLTLLNACSSIAVTEYSANKPELVISEFFNGTLTGHGILKDRSGKVTRYFNATIEATWDNGVGTLDEHFVFDDGEKQNRIWKLRPDGQGNYIGTANDVVGESEMRTSGNALFLNYVLTVPYNGTTLNINIDDRMYLVSEKMLINESKMSKWGFDVGELHLVISKP</sequence>
<accession>A0A8J3CFR3</accession>
<protein>
    <recommendedName>
        <fullName evidence="4">DUF3833 domain-containing protein</fullName>
    </recommendedName>
</protein>
<evidence type="ECO:0000256" key="1">
    <source>
        <dbReference type="SAM" id="SignalP"/>
    </source>
</evidence>
<keyword evidence="1" id="KW-0732">Signal</keyword>
<dbReference type="EMBL" id="BMZG01000001">
    <property type="protein sequence ID" value="GHA65040.1"/>
    <property type="molecule type" value="Genomic_DNA"/>
</dbReference>
<dbReference type="Proteomes" id="UP000614287">
    <property type="component" value="Unassembled WGS sequence"/>
</dbReference>
<organism evidence="2 3">
    <name type="scientific">Formosimonas limnophila</name>
    <dbReference type="NCBI Taxonomy" id="1384487"/>
    <lineage>
        <taxon>Bacteria</taxon>
        <taxon>Pseudomonadati</taxon>
        <taxon>Pseudomonadota</taxon>
        <taxon>Betaproteobacteria</taxon>
        <taxon>Burkholderiales</taxon>
        <taxon>Burkholderiaceae</taxon>
        <taxon>Formosimonas</taxon>
    </lineage>
</organism>
<dbReference type="RefSeq" id="WP_189490411.1">
    <property type="nucleotide sequence ID" value="NZ_BMZG01000001.1"/>
</dbReference>
<evidence type="ECO:0000313" key="3">
    <source>
        <dbReference type="Proteomes" id="UP000614287"/>
    </source>
</evidence>
<name>A0A8J3CFR3_9BURK</name>
<dbReference type="AlphaFoldDB" id="A0A8J3CFR3"/>
<dbReference type="Pfam" id="PF12915">
    <property type="entry name" value="DUF3833"/>
    <property type="match status" value="1"/>
</dbReference>
<evidence type="ECO:0008006" key="4">
    <source>
        <dbReference type="Google" id="ProtNLM"/>
    </source>
</evidence>
<proteinExistence type="predicted"/>
<feature type="signal peptide" evidence="1">
    <location>
        <begin position="1"/>
        <end position="24"/>
    </location>
</feature>
<feature type="chain" id="PRO_5035289861" description="DUF3833 domain-containing protein" evidence="1">
    <location>
        <begin position="25"/>
        <end position="177"/>
    </location>
</feature>
<reference evidence="2" key="2">
    <citation type="submission" date="2020-09" db="EMBL/GenBank/DDBJ databases">
        <authorList>
            <person name="Sun Q."/>
            <person name="Kim S."/>
        </authorList>
    </citation>
    <scope>NUCLEOTIDE SEQUENCE</scope>
    <source>
        <strain evidence="2">KCTC 32501</strain>
    </source>
</reference>